<sequence>MELSSQHANGSDPFNLCQKHTDEEVPNARPLPWGRHTPPLAAPFLLLDSLTGAPHLSSFTVQSGETGRLASGRLLHMPLMHTRRTQGHSQRNGPDAGRADEGPVRDGIDTYRIHGPWQAMRICPPPLASGANMWKLAWGYGAQPMEEEAEGQRRESIPNRRG</sequence>
<gene>
    <name evidence="2" type="ORF">JOQ06_002821</name>
</gene>
<dbReference type="AlphaFoldDB" id="A0AAD6B543"/>
<evidence type="ECO:0000313" key="2">
    <source>
        <dbReference type="EMBL" id="KAJ4938196.1"/>
    </source>
</evidence>
<dbReference type="Proteomes" id="UP001219934">
    <property type="component" value="Unassembled WGS sequence"/>
</dbReference>
<protein>
    <submittedName>
        <fullName evidence="2">Uncharacterized protein</fullName>
    </submittedName>
</protein>
<comment type="caution">
    <text evidence="2">The sequence shown here is derived from an EMBL/GenBank/DDBJ whole genome shotgun (WGS) entry which is preliminary data.</text>
</comment>
<name>A0AAD6B543_9TELE</name>
<accession>A0AAD6B543</accession>
<evidence type="ECO:0000256" key="1">
    <source>
        <dbReference type="SAM" id="MobiDB-lite"/>
    </source>
</evidence>
<evidence type="ECO:0000313" key="3">
    <source>
        <dbReference type="Proteomes" id="UP001219934"/>
    </source>
</evidence>
<proteinExistence type="predicted"/>
<feature type="region of interest" description="Disordered" evidence="1">
    <location>
        <begin position="83"/>
        <end position="106"/>
    </location>
</feature>
<feature type="compositionally biased region" description="Basic and acidic residues" evidence="1">
    <location>
        <begin position="97"/>
        <end position="106"/>
    </location>
</feature>
<dbReference type="EMBL" id="JAPTMU010000009">
    <property type="protein sequence ID" value="KAJ4938196.1"/>
    <property type="molecule type" value="Genomic_DNA"/>
</dbReference>
<keyword evidence="3" id="KW-1185">Reference proteome</keyword>
<organism evidence="2 3">
    <name type="scientific">Pogonophryne albipinna</name>
    <dbReference type="NCBI Taxonomy" id="1090488"/>
    <lineage>
        <taxon>Eukaryota</taxon>
        <taxon>Metazoa</taxon>
        <taxon>Chordata</taxon>
        <taxon>Craniata</taxon>
        <taxon>Vertebrata</taxon>
        <taxon>Euteleostomi</taxon>
        <taxon>Actinopterygii</taxon>
        <taxon>Neopterygii</taxon>
        <taxon>Teleostei</taxon>
        <taxon>Neoteleostei</taxon>
        <taxon>Acanthomorphata</taxon>
        <taxon>Eupercaria</taxon>
        <taxon>Perciformes</taxon>
        <taxon>Notothenioidei</taxon>
        <taxon>Pogonophryne</taxon>
    </lineage>
</organism>
<feature type="non-terminal residue" evidence="2">
    <location>
        <position position="162"/>
    </location>
</feature>
<reference evidence="2" key="1">
    <citation type="submission" date="2022-11" db="EMBL/GenBank/DDBJ databases">
        <title>Chromosome-level genome of Pogonophryne albipinna.</title>
        <authorList>
            <person name="Jo E."/>
        </authorList>
    </citation>
    <scope>NUCLEOTIDE SEQUENCE</scope>
    <source>
        <strain evidence="2">SGF0006</strain>
        <tissue evidence="2">Muscle</tissue>
    </source>
</reference>